<accession>A0A0R1V547</accession>
<evidence type="ECO:0000313" key="7">
    <source>
        <dbReference type="Proteomes" id="UP000051739"/>
    </source>
</evidence>
<dbReference type="GO" id="GO:0006352">
    <property type="term" value="P:DNA-templated transcription initiation"/>
    <property type="evidence" value="ECO:0007669"/>
    <property type="project" value="InterPro"/>
</dbReference>
<dbReference type="SUPFAM" id="SSF88659">
    <property type="entry name" value="Sigma3 and sigma4 domains of RNA polymerase sigma factors"/>
    <property type="match status" value="1"/>
</dbReference>
<dbReference type="Pfam" id="PF04542">
    <property type="entry name" value="Sigma70_r2"/>
    <property type="match status" value="1"/>
</dbReference>
<evidence type="ECO:0000256" key="2">
    <source>
        <dbReference type="ARBA" id="ARBA00023082"/>
    </source>
</evidence>
<dbReference type="PANTHER" id="PTHR30385:SF8">
    <property type="entry name" value="RNA POLYMERASE SIGMA-E FACTOR"/>
    <property type="match status" value="1"/>
</dbReference>
<keyword evidence="4" id="KW-0804">Transcription</keyword>
<evidence type="ECO:0000256" key="3">
    <source>
        <dbReference type="ARBA" id="ARBA00023125"/>
    </source>
</evidence>
<protein>
    <recommendedName>
        <fullName evidence="5">RNA polymerase sigma-70 region 2 domain-containing protein</fullName>
    </recommendedName>
</protein>
<reference evidence="6 7" key="1">
    <citation type="journal article" date="2015" name="Genome Announc.">
        <title>Expanding the biotechnology potential of lactobacilli through comparative genomics of 213 strains and associated genera.</title>
        <authorList>
            <person name="Sun Z."/>
            <person name="Harris H.M."/>
            <person name="McCann A."/>
            <person name="Guo C."/>
            <person name="Argimon S."/>
            <person name="Zhang W."/>
            <person name="Yang X."/>
            <person name="Jeffery I.B."/>
            <person name="Cooney J.C."/>
            <person name="Kagawa T.F."/>
            <person name="Liu W."/>
            <person name="Song Y."/>
            <person name="Salvetti E."/>
            <person name="Wrobel A."/>
            <person name="Rasinkangas P."/>
            <person name="Parkhill J."/>
            <person name="Rea M.C."/>
            <person name="O'Sullivan O."/>
            <person name="Ritari J."/>
            <person name="Douillard F.P."/>
            <person name="Paul Ross R."/>
            <person name="Yang R."/>
            <person name="Briner A.E."/>
            <person name="Felis G.E."/>
            <person name="de Vos W.M."/>
            <person name="Barrangou R."/>
            <person name="Klaenhammer T.R."/>
            <person name="Caufield P.W."/>
            <person name="Cui Y."/>
            <person name="Zhang H."/>
            <person name="O'Toole P.W."/>
        </authorList>
    </citation>
    <scope>NUCLEOTIDE SEQUENCE [LARGE SCALE GENOMIC DNA]</scope>
    <source>
        <strain evidence="6 7">DSM 16045</strain>
    </source>
</reference>
<name>A0A0R1V547_9LACO</name>
<dbReference type="NCBIfam" id="TIGR02937">
    <property type="entry name" value="sigma70-ECF"/>
    <property type="match status" value="1"/>
</dbReference>
<dbReference type="GO" id="GO:0016987">
    <property type="term" value="F:sigma factor activity"/>
    <property type="evidence" value="ECO:0007669"/>
    <property type="project" value="UniProtKB-KW"/>
</dbReference>
<dbReference type="InterPro" id="IPR007627">
    <property type="entry name" value="RNA_pol_sigma70_r2"/>
</dbReference>
<dbReference type="SUPFAM" id="SSF88946">
    <property type="entry name" value="Sigma2 domain of RNA polymerase sigma factors"/>
    <property type="match status" value="1"/>
</dbReference>
<dbReference type="Gene3D" id="1.10.1740.10">
    <property type="match status" value="1"/>
</dbReference>
<dbReference type="InterPro" id="IPR013324">
    <property type="entry name" value="RNA_pol_sigma_r3/r4-like"/>
</dbReference>
<dbReference type="InterPro" id="IPR014284">
    <property type="entry name" value="RNA_pol_sigma-70_dom"/>
</dbReference>
<dbReference type="Proteomes" id="UP000051739">
    <property type="component" value="Unassembled WGS sequence"/>
</dbReference>
<evidence type="ECO:0000256" key="4">
    <source>
        <dbReference type="ARBA" id="ARBA00023163"/>
    </source>
</evidence>
<proteinExistence type="predicted"/>
<evidence type="ECO:0000259" key="5">
    <source>
        <dbReference type="Pfam" id="PF04542"/>
    </source>
</evidence>
<dbReference type="RefSeq" id="WP_056937903.1">
    <property type="nucleotide sequence ID" value="NZ_AZFN01000027.1"/>
</dbReference>
<feature type="domain" description="RNA polymerase sigma-70 region 2" evidence="5">
    <location>
        <begin position="30"/>
        <end position="97"/>
    </location>
</feature>
<dbReference type="EMBL" id="AZFN01000027">
    <property type="protein sequence ID" value="KRM00738.1"/>
    <property type="molecule type" value="Genomic_DNA"/>
</dbReference>
<dbReference type="GO" id="GO:0003677">
    <property type="term" value="F:DNA binding"/>
    <property type="evidence" value="ECO:0007669"/>
    <property type="project" value="UniProtKB-KW"/>
</dbReference>
<keyword evidence="2" id="KW-0731">Sigma factor</keyword>
<dbReference type="InterPro" id="IPR013325">
    <property type="entry name" value="RNA_pol_sigma_r2"/>
</dbReference>
<dbReference type="AlphaFoldDB" id="A0A0R1V547"/>
<gene>
    <name evidence="6" type="ORF">FC60_GL001020</name>
</gene>
<evidence type="ECO:0000313" key="6">
    <source>
        <dbReference type="EMBL" id="KRM00738.1"/>
    </source>
</evidence>
<dbReference type="PATRIC" id="fig|1423749.3.peg.1035"/>
<evidence type="ECO:0000256" key="1">
    <source>
        <dbReference type="ARBA" id="ARBA00023015"/>
    </source>
</evidence>
<keyword evidence="1" id="KW-0805">Transcription regulation</keyword>
<organism evidence="6 7">
    <name type="scientific">Limosilactobacillus gastricus DSM 16045</name>
    <dbReference type="NCBI Taxonomy" id="1423749"/>
    <lineage>
        <taxon>Bacteria</taxon>
        <taxon>Bacillati</taxon>
        <taxon>Bacillota</taxon>
        <taxon>Bacilli</taxon>
        <taxon>Lactobacillales</taxon>
        <taxon>Lactobacillaceae</taxon>
        <taxon>Limosilactobacillus</taxon>
    </lineage>
</organism>
<sequence>MEKEWYAFDREQALIDLVQQDQTEHLRELHDRYLPLIRRLWIEYHPAHMERQDWEQEAMIVLHHAVNTFDHQRQVHFSWYYKRLLTNRMFDLLRRLQAGRRIPVELEVEMTKEQEDFLTMPIVGSLQSDELINFHESLAAFDAIASVEESAYCKLTWAGFTCQEIAQMYGLTYQDVRRVLRRAKKKVKRCFE</sequence>
<dbReference type="PANTHER" id="PTHR30385">
    <property type="entry name" value="SIGMA FACTOR F FLAGELLAR"/>
    <property type="match status" value="1"/>
</dbReference>
<keyword evidence="3" id="KW-0238">DNA-binding</keyword>
<comment type="caution">
    <text evidence="6">The sequence shown here is derived from an EMBL/GenBank/DDBJ whole genome shotgun (WGS) entry which is preliminary data.</text>
</comment>
<keyword evidence="7" id="KW-1185">Reference proteome</keyword>